<gene>
    <name evidence="14" type="ORF">SAMN04487957_10243</name>
</gene>
<feature type="compositionally biased region" description="Polar residues" evidence="13">
    <location>
        <begin position="69"/>
        <end position="79"/>
    </location>
</feature>
<evidence type="ECO:0000256" key="2">
    <source>
        <dbReference type="ARBA" id="ARBA00004377"/>
    </source>
</evidence>
<evidence type="ECO:0000256" key="9">
    <source>
        <dbReference type="ARBA" id="ARBA00022748"/>
    </source>
</evidence>
<evidence type="ECO:0000313" key="14">
    <source>
        <dbReference type="EMBL" id="SDN81580.1"/>
    </source>
</evidence>
<keyword evidence="9 12" id="KW-0201">Cytochrome c-type biogenesis</keyword>
<keyword evidence="11 12" id="KW-0472">Membrane</keyword>
<evidence type="ECO:0000256" key="12">
    <source>
        <dbReference type="RuleBase" id="RU363101"/>
    </source>
</evidence>
<dbReference type="GO" id="GO:0015886">
    <property type="term" value="P:heme transport"/>
    <property type="evidence" value="ECO:0007669"/>
    <property type="project" value="InterPro"/>
</dbReference>
<evidence type="ECO:0000256" key="1">
    <source>
        <dbReference type="ARBA" id="ARBA00002442"/>
    </source>
</evidence>
<evidence type="ECO:0000256" key="4">
    <source>
        <dbReference type="ARBA" id="ARBA00016461"/>
    </source>
</evidence>
<feature type="transmembrane region" description="Helical" evidence="12">
    <location>
        <begin position="20"/>
        <end position="39"/>
    </location>
</feature>
<evidence type="ECO:0000313" key="15">
    <source>
        <dbReference type="Proteomes" id="UP000199075"/>
    </source>
</evidence>
<dbReference type="GO" id="GO:1903607">
    <property type="term" value="P:cytochrome c biosynthetic process"/>
    <property type="evidence" value="ECO:0007669"/>
    <property type="project" value="TreeGrafter"/>
</dbReference>
<name>A0A1H0EGX4_9GAMM</name>
<evidence type="ECO:0000256" key="8">
    <source>
        <dbReference type="ARBA" id="ARBA00022692"/>
    </source>
</evidence>
<dbReference type="PANTHER" id="PTHR37531:SF1">
    <property type="entry name" value="HEME EXPORTER PROTEIN D"/>
    <property type="match status" value="1"/>
</dbReference>
<evidence type="ECO:0000256" key="5">
    <source>
        <dbReference type="ARBA" id="ARBA00022448"/>
    </source>
</evidence>
<evidence type="ECO:0000256" key="7">
    <source>
        <dbReference type="ARBA" id="ARBA00022519"/>
    </source>
</evidence>
<keyword evidence="8 12" id="KW-0812">Transmembrane</keyword>
<keyword evidence="5 12" id="KW-0813">Transport</keyword>
<protein>
    <recommendedName>
        <fullName evidence="4 12">Heme exporter protein D</fullName>
    </recommendedName>
</protein>
<dbReference type="STRING" id="419597.SAMN04487957_10243"/>
<keyword evidence="6 12" id="KW-1003">Cell membrane</keyword>
<dbReference type="GO" id="GO:0005886">
    <property type="term" value="C:plasma membrane"/>
    <property type="evidence" value="ECO:0007669"/>
    <property type="project" value="UniProtKB-SubCell"/>
</dbReference>
<accession>A0A1H0EGX4</accession>
<keyword evidence="10 12" id="KW-1133">Transmembrane helix</keyword>
<dbReference type="NCBIfam" id="TIGR03141">
    <property type="entry name" value="cytochro_ccmD"/>
    <property type="match status" value="1"/>
</dbReference>
<keyword evidence="15" id="KW-1185">Reference proteome</keyword>
<evidence type="ECO:0000256" key="3">
    <source>
        <dbReference type="ARBA" id="ARBA00008741"/>
    </source>
</evidence>
<dbReference type="InterPro" id="IPR007078">
    <property type="entry name" value="Haem_export_protD_CcmD"/>
</dbReference>
<evidence type="ECO:0000256" key="6">
    <source>
        <dbReference type="ARBA" id="ARBA00022475"/>
    </source>
</evidence>
<dbReference type="GO" id="GO:0017004">
    <property type="term" value="P:cytochrome complex assembly"/>
    <property type="evidence" value="ECO:0007669"/>
    <property type="project" value="UniProtKB-KW"/>
</dbReference>
<dbReference type="AlphaFoldDB" id="A0A1H0EGX4"/>
<evidence type="ECO:0000256" key="10">
    <source>
        <dbReference type="ARBA" id="ARBA00022989"/>
    </source>
</evidence>
<dbReference type="PANTHER" id="PTHR37531">
    <property type="entry name" value="HEME EXPORTER PROTEIN D"/>
    <property type="match status" value="1"/>
</dbReference>
<comment type="subcellular location">
    <subcellularLocation>
        <location evidence="2 12">Cell inner membrane</location>
        <topology evidence="2 12">Single-pass membrane protein</topology>
    </subcellularLocation>
</comment>
<dbReference type="InterPro" id="IPR052075">
    <property type="entry name" value="Heme_exporter_D"/>
</dbReference>
<feature type="region of interest" description="Disordered" evidence="13">
    <location>
        <begin position="54"/>
        <end position="79"/>
    </location>
</feature>
<reference evidence="15" key="1">
    <citation type="submission" date="2016-10" db="EMBL/GenBank/DDBJ databases">
        <authorList>
            <person name="Varghese N."/>
            <person name="Submissions S."/>
        </authorList>
    </citation>
    <scope>NUCLEOTIDE SEQUENCE [LARGE SCALE GENOMIC DNA]</scope>
    <source>
        <strain evidence="15">CGMCC 1.6444</strain>
    </source>
</reference>
<comment type="function">
    <text evidence="1 12">Required for the export of heme to the periplasm for the biogenesis of c-type cytochromes.</text>
</comment>
<dbReference type="RefSeq" id="WP_089676940.1">
    <property type="nucleotide sequence ID" value="NZ_FNIV01000002.1"/>
</dbReference>
<organism evidence="14 15">
    <name type="scientific">Halomonas shengliensis</name>
    <dbReference type="NCBI Taxonomy" id="419597"/>
    <lineage>
        <taxon>Bacteria</taxon>
        <taxon>Pseudomonadati</taxon>
        <taxon>Pseudomonadota</taxon>
        <taxon>Gammaproteobacteria</taxon>
        <taxon>Oceanospirillales</taxon>
        <taxon>Halomonadaceae</taxon>
        <taxon>Halomonas</taxon>
    </lineage>
</organism>
<dbReference type="Proteomes" id="UP000199075">
    <property type="component" value="Unassembled WGS sequence"/>
</dbReference>
<keyword evidence="7 12" id="KW-0997">Cell inner membrane</keyword>
<comment type="similarity">
    <text evidence="3 12">Belongs to the CcmD/CycX/HelD family.</text>
</comment>
<dbReference type="Pfam" id="PF04995">
    <property type="entry name" value="CcmD"/>
    <property type="match status" value="1"/>
</dbReference>
<dbReference type="EMBL" id="FNIV01000002">
    <property type="protein sequence ID" value="SDN81580.1"/>
    <property type="molecule type" value="Genomic_DNA"/>
</dbReference>
<proteinExistence type="inferred from homology"/>
<evidence type="ECO:0000256" key="13">
    <source>
        <dbReference type="SAM" id="MobiDB-lite"/>
    </source>
</evidence>
<sequence>MAFDSFNEFIAMGGHAPYVWAAWAATAALLVAIVLHARAERRQLLRHLRRRARREQRLGADQGEAARVSHQSGGNRHDT</sequence>
<evidence type="ECO:0000256" key="11">
    <source>
        <dbReference type="ARBA" id="ARBA00023136"/>
    </source>
</evidence>